<dbReference type="InterPro" id="IPR036928">
    <property type="entry name" value="AS_sf"/>
</dbReference>
<evidence type="ECO:0000313" key="3">
    <source>
        <dbReference type="Proteomes" id="UP000295110"/>
    </source>
</evidence>
<dbReference type="PROSITE" id="PS00571">
    <property type="entry name" value="AMIDASES"/>
    <property type="match status" value="1"/>
</dbReference>
<dbReference type="OrthoDB" id="112488at2"/>
<reference evidence="2 3" key="1">
    <citation type="submission" date="2019-03" db="EMBL/GenBank/DDBJ databases">
        <title>Genomic Encyclopedia of Type Strains, Phase IV (KMG-IV): sequencing the most valuable type-strain genomes for metagenomic binning, comparative biology and taxonomic classification.</title>
        <authorList>
            <person name="Goeker M."/>
        </authorList>
    </citation>
    <scope>NUCLEOTIDE SEQUENCE [LARGE SCALE GENOMIC DNA]</scope>
    <source>
        <strain evidence="2 3">DSM 654</strain>
    </source>
</reference>
<dbReference type="InterPro" id="IPR023631">
    <property type="entry name" value="Amidase_dom"/>
</dbReference>
<dbReference type="Proteomes" id="UP000295110">
    <property type="component" value="Unassembled WGS sequence"/>
</dbReference>
<dbReference type="SUPFAM" id="SSF75304">
    <property type="entry name" value="Amidase signature (AS) enzymes"/>
    <property type="match status" value="1"/>
</dbReference>
<comment type="caution">
    <text evidence="2">The sequence shown here is derived from an EMBL/GenBank/DDBJ whole genome shotgun (WGS) entry which is preliminary data.</text>
</comment>
<evidence type="ECO:0000313" key="2">
    <source>
        <dbReference type="EMBL" id="TCU91552.1"/>
    </source>
</evidence>
<sequence length="438" mass="45793">MPDDLSRVLEGLRSGRLSAAELLDESLAAARGQSCEHAFIRHFPVPQRLAAPETPLGGLAVSIKDLFDVAGQPTTAGSRVLADAPPAAADCPAVARLRAAGATLIGHTNLSEFAFSGVGLNPHHGTPVNPVTLALDGQRRIPGGSSSGAAVSVAAGAAWAALGSDTGGSIRIPAALQGLVGFKNTARLTPMDGAIPLARSLDTACAITRSVRDAVLLHEILSGRPVARLNRPLAAWRLAVARPLLQDDLDAGVATAFERSLTALRAAGADIVDIDLPALRDLPPPQARGALVAAEAWAWHHELLARREAGYDPRVAWRIRQGERVTPEILQVALAARQRYIASMEASLQGIDAVLSPTVPVVAPLLQPLVDSDESFFAANALLLRNPGLVNALDGCAISLPCQRPGELPVGLMLWAPALRDEALLNLALLLEPLLPTH</sequence>
<keyword evidence="2" id="KW-0808">Transferase</keyword>
<accession>A0A4R3UL47</accession>
<proteinExistence type="predicted"/>
<dbReference type="Gene3D" id="3.90.1300.10">
    <property type="entry name" value="Amidase signature (AS) domain"/>
    <property type="match status" value="1"/>
</dbReference>
<dbReference type="PANTHER" id="PTHR11895">
    <property type="entry name" value="TRANSAMIDASE"/>
    <property type="match status" value="1"/>
</dbReference>
<name>A0A4R3UL47_ROSSA</name>
<dbReference type="InterPro" id="IPR000120">
    <property type="entry name" value="Amidase"/>
</dbReference>
<dbReference type="EMBL" id="SMBU01000025">
    <property type="protein sequence ID" value="TCU91552.1"/>
    <property type="molecule type" value="Genomic_DNA"/>
</dbReference>
<keyword evidence="3" id="KW-1185">Reference proteome</keyword>
<dbReference type="RefSeq" id="WP_132574338.1">
    <property type="nucleotide sequence ID" value="NZ_CBCSGL010000021.1"/>
</dbReference>
<dbReference type="Pfam" id="PF01425">
    <property type="entry name" value="Amidase"/>
    <property type="match status" value="1"/>
</dbReference>
<dbReference type="NCBIfam" id="NF005460">
    <property type="entry name" value="PRK07056.1"/>
    <property type="match status" value="1"/>
</dbReference>
<evidence type="ECO:0000259" key="1">
    <source>
        <dbReference type="Pfam" id="PF01425"/>
    </source>
</evidence>
<dbReference type="GO" id="GO:0016740">
    <property type="term" value="F:transferase activity"/>
    <property type="evidence" value="ECO:0007669"/>
    <property type="project" value="UniProtKB-KW"/>
</dbReference>
<dbReference type="InterPro" id="IPR020556">
    <property type="entry name" value="Amidase_CS"/>
</dbReference>
<feature type="domain" description="Amidase" evidence="1">
    <location>
        <begin position="20"/>
        <end position="425"/>
    </location>
</feature>
<organism evidence="2 3">
    <name type="scientific">Roseateles saccharophilus</name>
    <name type="common">Pseudomonas saccharophila</name>
    <dbReference type="NCBI Taxonomy" id="304"/>
    <lineage>
        <taxon>Bacteria</taxon>
        <taxon>Pseudomonadati</taxon>
        <taxon>Pseudomonadota</taxon>
        <taxon>Betaproteobacteria</taxon>
        <taxon>Burkholderiales</taxon>
        <taxon>Sphaerotilaceae</taxon>
        <taxon>Roseateles</taxon>
    </lineage>
</organism>
<dbReference type="PANTHER" id="PTHR11895:SF176">
    <property type="entry name" value="AMIDASE AMID-RELATED"/>
    <property type="match status" value="1"/>
</dbReference>
<protein>
    <submittedName>
        <fullName evidence="2">Amidase/aspartyl-tRNA(Asn)/glutamyl-tRNA(Gln) amidotransferase subunit A</fullName>
    </submittedName>
</protein>
<gene>
    <name evidence="2" type="ORF">EV671_102529</name>
</gene>
<dbReference type="AlphaFoldDB" id="A0A4R3UL47"/>